<dbReference type="AlphaFoldDB" id="D4ZHT7"/>
<dbReference type="HOGENOM" id="CLU_3375990_0_0_6"/>
<protein>
    <submittedName>
        <fullName evidence="1">Uncharacterized protein</fullName>
    </submittedName>
</protein>
<organism evidence="1 2">
    <name type="scientific">Shewanella violacea (strain JCM 10179 / CIP 106290 / LMG 19151 / DSS12)</name>
    <dbReference type="NCBI Taxonomy" id="637905"/>
    <lineage>
        <taxon>Bacteria</taxon>
        <taxon>Pseudomonadati</taxon>
        <taxon>Pseudomonadota</taxon>
        <taxon>Gammaproteobacteria</taxon>
        <taxon>Alteromonadales</taxon>
        <taxon>Shewanellaceae</taxon>
        <taxon>Shewanella</taxon>
    </lineage>
</organism>
<reference evidence="2" key="1">
    <citation type="journal article" date="2010" name="Mol. Biosyst.">
        <title>Complete genome sequence and comparative analysis of Shewanella violacea, a psychrophilic and piezophilic bacterium from deep sea floor sediments.</title>
        <authorList>
            <person name="Aono E."/>
            <person name="Baba T."/>
            <person name="Ara T."/>
            <person name="Nishi T."/>
            <person name="Nakamichi T."/>
            <person name="Inamoto E."/>
            <person name="Toyonaga H."/>
            <person name="Hasegawa M."/>
            <person name="Takai Y."/>
            <person name="Okumura Y."/>
            <person name="Baba M."/>
            <person name="Tomita M."/>
            <person name="Kato C."/>
            <person name="Oshima T."/>
            <person name="Nakasone K."/>
            <person name="Mori H."/>
        </authorList>
    </citation>
    <scope>NUCLEOTIDE SEQUENCE [LARGE SCALE GENOMIC DNA]</scope>
    <source>
        <strain evidence="2">JCM 10179 / CIP 106290 / LMG 19151 / DSS12</strain>
    </source>
</reference>
<gene>
    <name evidence="1" type="ordered locus">SVI_1265</name>
</gene>
<proteinExistence type="predicted"/>
<dbReference type="Proteomes" id="UP000002350">
    <property type="component" value="Chromosome"/>
</dbReference>
<dbReference type="KEGG" id="svo:SVI_1265"/>
<evidence type="ECO:0000313" key="2">
    <source>
        <dbReference type="Proteomes" id="UP000002350"/>
    </source>
</evidence>
<evidence type="ECO:0000313" key="1">
    <source>
        <dbReference type="EMBL" id="BAJ01236.1"/>
    </source>
</evidence>
<dbReference type="STRING" id="637905.SVI_1265"/>
<keyword evidence="2" id="KW-1185">Reference proteome</keyword>
<dbReference type="EMBL" id="AP011177">
    <property type="protein sequence ID" value="BAJ01236.1"/>
    <property type="molecule type" value="Genomic_DNA"/>
</dbReference>
<sequence length="34" mass="3840">MISLDIDLNQYVTSQALSFLLPTIASDLKIKKMK</sequence>
<accession>D4ZHT7</accession>
<name>D4ZHT7_SHEVD</name>